<reference evidence="1 2" key="1">
    <citation type="journal article" date="2011" name="J. Bacteriol.">
        <title>Genome sequence of strain IMCC3088, a proteorhodopsin-containing marine bacterium belonging to the OM60/NOR5 clade.</title>
        <authorList>
            <person name="Jang Y."/>
            <person name="Oh H.M."/>
            <person name="Kang I."/>
            <person name="Lee K."/>
            <person name="Yang S.J."/>
            <person name="Cho J.C."/>
        </authorList>
    </citation>
    <scope>NUCLEOTIDE SEQUENCE [LARGE SCALE GENOMIC DNA]</scope>
    <source>
        <strain evidence="1 2">IMCC3088</strain>
    </source>
</reference>
<proteinExistence type="predicted"/>
<comment type="caution">
    <text evidence="1">The sequence shown here is derived from an EMBL/GenBank/DDBJ whole genome shotgun (WGS) entry which is preliminary data.</text>
</comment>
<dbReference type="Proteomes" id="UP000005615">
    <property type="component" value="Unassembled WGS sequence"/>
</dbReference>
<accession>F3L3R2</accession>
<sequence>MICNVCVMDDSDPGIIIDEYGVCNHCKKFKKDEEGYKNSKHFNKEKEFFESLKSNNKYDCIVGLSGGVDSSYLVYLCKLYNLNPLLVHVDTGWNSKTAVSNIKKIIENTNFDLITHVVPWSSVKNMHLAMLKSNLANQDSIQDHIFFSLLYKCIHKYKIKYILNGSNFTTEGVSVPSWQHSSMDALILKDVFKRHGNGSIKGYKFMSFFEYYIKIPFINRTTVICPLNFSFYNKNDAISILKDEFDYEEYEYKHGESLFTSYFQNIYLINKYGFDKRKLHYSSLILSNQGNRETFIEKLKNQPLDEKLEYSLRNYVAKKLEISYAELISYEDPTKLNHYSNYNNWDNLRKILVYFSKLITRFINLKTYH</sequence>
<name>F3L3R2_9GAMM</name>
<dbReference type="SUPFAM" id="SSF52402">
    <property type="entry name" value="Adenine nucleotide alpha hydrolases-like"/>
    <property type="match status" value="1"/>
</dbReference>
<gene>
    <name evidence="1" type="ORF">IMCC3088_2254</name>
</gene>
<keyword evidence="2" id="KW-1185">Reference proteome</keyword>
<dbReference type="AlphaFoldDB" id="F3L3R2"/>
<dbReference type="EMBL" id="AEIG01000066">
    <property type="protein sequence ID" value="EGG29035.1"/>
    <property type="molecule type" value="Genomic_DNA"/>
</dbReference>
<evidence type="ECO:0000313" key="1">
    <source>
        <dbReference type="EMBL" id="EGG29035.1"/>
    </source>
</evidence>
<dbReference type="NCBIfam" id="TIGR03573">
    <property type="entry name" value="WbuX"/>
    <property type="match status" value="1"/>
</dbReference>
<organism evidence="1 2">
    <name type="scientific">Aequoribacter fuscus</name>
    <dbReference type="NCBI Taxonomy" id="2518989"/>
    <lineage>
        <taxon>Bacteria</taxon>
        <taxon>Pseudomonadati</taxon>
        <taxon>Pseudomonadota</taxon>
        <taxon>Gammaproteobacteria</taxon>
        <taxon>Cellvibrionales</taxon>
        <taxon>Halieaceae</taxon>
        <taxon>Aequoribacter</taxon>
    </lineage>
</organism>
<dbReference type="STRING" id="2518989.IMCC3088_2254"/>
<protein>
    <submittedName>
        <fullName evidence="1">LPS biosynthesis protein WbpG</fullName>
    </submittedName>
</protein>
<dbReference type="InterPro" id="IPR014729">
    <property type="entry name" value="Rossmann-like_a/b/a_fold"/>
</dbReference>
<dbReference type="eggNOG" id="COG0037">
    <property type="taxonomic scope" value="Bacteria"/>
</dbReference>
<evidence type="ECO:0000313" key="2">
    <source>
        <dbReference type="Proteomes" id="UP000005615"/>
    </source>
</evidence>
<dbReference type="InterPro" id="IPR020022">
    <property type="entry name" value="N-acetyl_sugar_amidoTrfase"/>
</dbReference>
<dbReference type="Gene3D" id="3.40.50.620">
    <property type="entry name" value="HUPs"/>
    <property type="match status" value="1"/>
</dbReference>